<protein>
    <submittedName>
        <fullName evidence="2">Uncharacterized protein</fullName>
    </submittedName>
</protein>
<proteinExistence type="predicted"/>
<name>A0ABN5FE83_9PROT</name>
<dbReference type="EMBL" id="CP024199">
    <property type="protein sequence ID" value="AUG52610.1"/>
    <property type="molecule type" value="Genomic_DNA"/>
</dbReference>
<evidence type="ECO:0000313" key="3">
    <source>
        <dbReference type="Proteomes" id="UP000233458"/>
    </source>
</evidence>
<feature type="transmembrane region" description="Helical" evidence="1">
    <location>
        <begin position="129"/>
        <end position="147"/>
    </location>
</feature>
<evidence type="ECO:0000313" key="2">
    <source>
        <dbReference type="EMBL" id="AUG52610.1"/>
    </source>
</evidence>
<evidence type="ECO:0000256" key="1">
    <source>
        <dbReference type="SAM" id="Phobius"/>
    </source>
</evidence>
<gene>
    <name evidence="2" type="ORF">CSC3H3_07675</name>
</gene>
<keyword evidence="1" id="KW-0812">Transmembrane</keyword>
<organism evidence="2 3">
    <name type="scientific">Thalassospira marina</name>
    <dbReference type="NCBI Taxonomy" id="2048283"/>
    <lineage>
        <taxon>Bacteria</taxon>
        <taxon>Pseudomonadati</taxon>
        <taxon>Pseudomonadota</taxon>
        <taxon>Alphaproteobacteria</taxon>
        <taxon>Rhodospirillales</taxon>
        <taxon>Thalassospiraceae</taxon>
        <taxon>Thalassospira</taxon>
    </lineage>
</organism>
<feature type="transmembrane region" description="Helical" evidence="1">
    <location>
        <begin position="153"/>
        <end position="173"/>
    </location>
</feature>
<feature type="transmembrane region" description="Helical" evidence="1">
    <location>
        <begin position="74"/>
        <end position="94"/>
    </location>
</feature>
<dbReference type="Proteomes" id="UP000233458">
    <property type="component" value="Chromosome"/>
</dbReference>
<keyword evidence="1" id="KW-0472">Membrane</keyword>
<keyword evidence="3" id="KW-1185">Reference proteome</keyword>
<sequence length="210" mass="22973">MSEHQWGAAAPHFFMAENGHLFEVCGKNGQFRNNVWNLSSFPGVLFQNLFNEPANGTLVMDTSNEDHAAPARGVGYWAVIALSIVILCIGMPIFAGGVWLIMLGASSFYALAGAGLFLAGFFMMRMSMLGFWFYLLTFMGTAAWTVNDVGMDFQALFQRLAVPLIALLLVLLASPRLWRGGQSVNRETARREGGEGVVPHMAFSSPDKNV</sequence>
<feature type="transmembrane region" description="Helical" evidence="1">
    <location>
        <begin position="100"/>
        <end position="122"/>
    </location>
</feature>
<accession>A0ABN5FE83</accession>
<keyword evidence="1" id="KW-1133">Transmembrane helix</keyword>
<reference evidence="2 3" key="1">
    <citation type="submission" date="2017-10" db="EMBL/GenBank/DDBJ databases">
        <title>Biodiversity and function of Thalassospira species in the particle-attached aromatic-hydrocarbon-degrading consortia from the surface seawater of the China South Sea.</title>
        <authorList>
            <person name="Dong C."/>
            <person name="Liu R."/>
            <person name="Shao Z."/>
        </authorList>
    </citation>
    <scope>NUCLEOTIDE SEQUENCE [LARGE SCALE GENOMIC DNA]</scope>
    <source>
        <strain evidence="2 3">CSC3H3</strain>
    </source>
</reference>